<comment type="caution">
    <text evidence="2">The sequence shown here is derived from an EMBL/GenBank/DDBJ whole genome shotgun (WGS) entry which is preliminary data.</text>
</comment>
<dbReference type="PANTHER" id="PTHR45527:SF14">
    <property type="entry name" value="PLIPASTATIN SYNTHASE SUBUNIT B"/>
    <property type="match status" value="1"/>
</dbReference>
<feature type="non-terminal residue" evidence="2">
    <location>
        <position position="139"/>
    </location>
</feature>
<dbReference type="PANTHER" id="PTHR45527">
    <property type="entry name" value="NONRIBOSOMAL PEPTIDE SYNTHETASE"/>
    <property type="match status" value="1"/>
</dbReference>
<dbReference type="RefSeq" id="WP_377941162.1">
    <property type="nucleotide sequence ID" value="NZ_JBHUCX010000011.1"/>
</dbReference>
<evidence type="ECO:0000259" key="1">
    <source>
        <dbReference type="Pfam" id="PF00668"/>
    </source>
</evidence>
<evidence type="ECO:0000313" key="2">
    <source>
        <dbReference type="EMBL" id="MFD1673678.1"/>
    </source>
</evidence>
<dbReference type="Gene3D" id="3.30.559.10">
    <property type="entry name" value="Chloramphenicol acetyltransferase-like domain"/>
    <property type="match status" value="1"/>
</dbReference>
<accession>A0ABW4JCN3</accession>
<dbReference type="Pfam" id="PF00668">
    <property type="entry name" value="Condensation"/>
    <property type="match status" value="1"/>
</dbReference>
<name>A0ABW4JCN3_9BACL</name>
<reference evidence="3" key="1">
    <citation type="journal article" date="2019" name="Int. J. Syst. Evol. Microbiol.">
        <title>The Global Catalogue of Microorganisms (GCM) 10K type strain sequencing project: providing services to taxonomists for standard genome sequencing and annotation.</title>
        <authorList>
            <consortium name="The Broad Institute Genomics Platform"/>
            <consortium name="The Broad Institute Genome Sequencing Center for Infectious Disease"/>
            <person name="Wu L."/>
            <person name="Ma J."/>
        </authorList>
    </citation>
    <scope>NUCLEOTIDE SEQUENCE [LARGE SCALE GENOMIC DNA]</scope>
    <source>
        <strain evidence="3">CGMCC 1.12286</strain>
    </source>
</reference>
<keyword evidence="3" id="KW-1185">Reference proteome</keyword>
<feature type="domain" description="Condensation" evidence="1">
    <location>
        <begin position="8"/>
        <end position="139"/>
    </location>
</feature>
<proteinExistence type="predicted"/>
<dbReference type="SUPFAM" id="SSF52777">
    <property type="entry name" value="CoA-dependent acyltransferases"/>
    <property type="match status" value="1"/>
</dbReference>
<sequence length="139" mass="15915">MPGLRRSYYEVSSAQKRMYVLQEMDPQGTAYNMPAVLVVEGELDRERLEWAFGQLVARHESLRTRFVVQGGIPVQEVLDEISFAPVYREGTEAEAEEWAREFVRLFNLGEAPLLRVEVMVLGAERHLLAIDMHHIISDG</sequence>
<dbReference type="InterPro" id="IPR023213">
    <property type="entry name" value="CAT-like_dom_sf"/>
</dbReference>
<gene>
    <name evidence="2" type="ORF">ACFSB2_03005</name>
</gene>
<evidence type="ECO:0000313" key="3">
    <source>
        <dbReference type="Proteomes" id="UP001597079"/>
    </source>
</evidence>
<organism evidence="2 3">
    <name type="scientific">Alicyclobacillus fodiniaquatilis</name>
    <dbReference type="NCBI Taxonomy" id="1661150"/>
    <lineage>
        <taxon>Bacteria</taxon>
        <taxon>Bacillati</taxon>
        <taxon>Bacillota</taxon>
        <taxon>Bacilli</taxon>
        <taxon>Bacillales</taxon>
        <taxon>Alicyclobacillaceae</taxon>
        <taxon>Alicyclobacillus</taxon>
    </lineage>
</organism>
<protein>
    <submittedName>
        <fullName evidence="2">Condensation domain-containing protein</fullName>
    </submittedName>
</protein>
<dbReference type="EMBL" id="JBHUCX010000011">
    <property type="protein sequence ID" value="MFD1673678.1"/>
    <property type="molecule type" value="Genomic_DNA"/>
</dbReference>
<dbReference type="Proteomes" id="UP001597079">
    <property type="component" value="Unassembled WGS sequence"/>
</dbReference>
<dbReference type="InterPro" id="IPR001242">
    <property type="entry name" value="Condensation_dom"/>
</dbReference>